<feature type="binding site" evidence="5">
    <location>
        <position position="71"/>
    </location>
    <ligand>
        <name>isopentenyl diphosphate</name>
        <dbReference type="ChEBI" id="CHEBI:128769"/>
    </ligand>
</feature>
<name>A0A0G0WCL2_UNCC2</name>
<dbReference type="PATRIC" id="fig|1618344.3.peg.205"/>
<evidence type="ECO:0000256" key="1">
    <source>
        <dbReference type="ARBA" id="ARBA00022485"/>
    </source>
</evidence>
<feature type="binding site" evidence="5">
    <location>
        <position position="39"/>
    </location>
    <ligand>
        <name>isopentenyl diphosphate</name>
        <dbReference type="ChEBI" id="CHEBI:128769"/>
    </ligand>
</feature>
<dbReference type="CDD" id="cd13944">
    <property type="entry name" value="lytB_ispH"/>
    <property type="match status" value="1"/>
</dbReference>
<dbReference type="EC" id="1.17.7.4" evidence="5"/>
<dbReference type="GO" id="GO:0046872">
    <property type="term" value="F:metal ion binding"/>
    <property type="evidence" value="ECO:0007669"/>
    <property type="project" value="UniProtKB-KW"/>
</dbReference>
<feature type="binding site" evidence="5">
    <location>
        <position position="158"/>
    </location>
    <ligand>
        <name>(2E)-4-hydroxy-3-methylbut-2-enyl diphosphate</name>
        <dbReference type="ChEBI" id="CHEBI:128753"/>
    </ligand>
</feature>
<feature type="binding site" evidence="5">
    <location>
        <position position="214"/>
    </location>
    <ligand>
        <name>isopentenyl diphosphate</name>
        <dbReference type="ChEBI" id="CHEBI:128769"/>
    </ligand>
</feature>
<reference evidence="6 7" key="1">
    <citation type="journal article" date="2015" name="Nature">
        <title>rRNA introns, odd ribosomes, and small enigmatic genomes across a large radiation of phyla.</title>
        <authorList>
            <person name="Brown C.T."/>
            <person name="Hug L.A."/>
            <person name="Thomas B.C."/>
            <person name="Sharon I."/>
            <person name="Castelle C.J."/>
            <person name="Singh A."/>
            <person name="Wilkins M.J."/>
            <person name="Williams K.H."/>
            <person name="Banfield J.F."/>
        </authorList>
    </citation>
    <scope>NUCLEOTIDE SEQUENCE [LARGE SCALE GENOMIC DNA]</scope>
</reference>
<feature type="binding site" evidence="5">
    <location>
        <position position="214"/>
    </location>
    <ligand>
        <name>dimethylallyl diphosphate</name>
        <dbReference type="ChEBI" id="CHEBI:57623"/>
    </ligand>
</feature>
<sequence>MEIKIAKELGFCFGVKRAADMTLAEVNGEVINTLGPLIHNPEFTKFLETRNAYVADTVGDIKGKKVVIRAHGIPKETEQEIQENNIEIIDATCPYVKRVQQLAEKYYNKGYSVFILGEKDHPEVIGIESYAPNSIVLKYEHDIPDLPPESKVALISQTTQKFKTFDSLACALKKRFKNVAITNTICDATEKRQKAAMKLAKEVEIMIVIGGKNSSNTTKLKEICGQIVKTHHIETEKELKKEWLKDIKTVGITAGASTPDFSIEKVVEKIKSINTPALTA</sequence>
<evidence type="ECO:0000256" key="5">
    <source>
        <dbReference type="HAMAP-Rule" id="MF_00191"/>
    </source>
</evidence>
<dbReference type="Proteomes" id="UP000033869">
    <property type="component" value="Unassembled WGS sequence"/>
</dbReference>
<keyword evidence="5" id="KW-0560">Oxidoreductase</keyword>
<accession>A0A0G0WCL2</accession>
<dbReference type="NCBIfam" id="TIGR00216">
    <property type="entry name" value="ispH_lytB"/>
    <property type="match status" value="1"/>
</dbReference>
<dbReference type="HAMAP" id="MF_00191">
    <property type="entry name" value="IspH"/>
    <property type="match status" value="1"/>
</dbReference>
<feature type="binding site" evidence="5">
    <location>
        <position position="121"/>
    </location>
    <ligand>
        <name>dimethylallyl diphosphate</name>
        <dbReference type="ChEBI" id="CHEBI:57623"/>
    </ligand>
</feature>
<keyword evidence="3 5" id="KW-0408">Iron</keyword>
<keyword evidence="5" id="KW-0414">Isoprene biosynthesis</keyword>
<feature type="binding site" evidence="5">
    <location>
        <position position="216"/>
    </location>
    <ligand>
        <name>isopentenyl diphosphate</name>
        <dbReference type="ChEBI" id="CHEBI:128769"/>
    </ligand>
</feature>
<proteinExistence type="inferred from homology"/>
<feature type="binding site" evidence="5">
    <location>
        <position position="257"/>
    </location>
    <ligand>
        <name>(2E)-4-hydroxy-3-methylbut-2-enyl diphosphate</name>
        <dbReference type="ChEBI" id="CHEBI:128753"/>
    </ligand>
</feature>
<feature type="binding site" evidence="5">
    <location>
        <position position="121"/>
    </location>
    <ligand>
        <name>isopentenyl diphosphate</name>
        <dbReference type="ChEBI" id="CHEBI:128769"/>
    </ligand>
</feature>
<comment type="cofactor">
    <cofactor evidence="5">
        <name>[4Fe-4S] cluster</name>
        <dbReference type="ChEBI" id="CHEBI:49883"/>
    </cofactor>
    <text evidence="5">Binds 1 [4Fe-4S] cluster per subunit.</text>
</comment>
<feature type="binding site" evidence="5">
    <location>
        <position position="39"/>
    </location>
    <ligand>
        <name>(2E)-4-hydroxy-3-methylbut-2-enyl diphosphate</name>
        <dbReference type="ChEBI" id="CHEBI:128753"/>
    </ligand>
</feature>
<feature type="binding site" evidence="5">
    <location>
        <position position="214"/>
    </location>
    <ligand>
        <name>(2E)-4-hydroxy-3-methylbut-2-enyl diphosphate</name>
        <dbReference type="ChEBI" id="CHEBI:128753"/>
    </ligand>
</feature>
<feature type="binding site" evidence="5">
    <location>
        <position position="39"/>
    </location>
    <ligand>
        <name>dimethylallyl diphosphate</name>
        <dbReference type="ChEBI" id="CHEBI:57623"/>
    </ligand>
</feature>
<comment type="function">
    <text evidence="5">Catalyzes the conversion of 1-hydroxy-2-methyl-2-(E)-butenyl 4-diphosphate (HMBPP) into a mixture of isopentenyl diphosphate (IPP) and dimethylallyl diphosphate (DMAPP). Acts in the terminal step of the DOXP/MEP pathway for isoprenoid precursor biosynthesis.</text>
</comment>
<dbReference type="AlphaFoldDB" id="A0A0G0WCL2"/>
<dbReference type="GO" id="GO:0050992">
    <property type="term" value="P:dimethylallyl diphosphate biosynthetic process"/>
    <property type="evidence" value="ECO:0007669"/>
    <property type="project" value="UniProtKB-UniRule"/>
</dbReference>
<feature type="binding site" evidence="5">
    <location>
        <position position="71"/>
    </location>
    <ligand>
        <name>(2E)-4-hydroxy-3-methylbut-2-enyl diphosphate</name>
        <dbReference type="ChEBI" id="CHEBI:128753"/>
    </ligand>
</feature>
<dbReference type="GO" id="GO:0019288">
    <property type="term" value="P:isopentenyl diphosphate biosynthetic process, methylerythritol 4-phosphate pathway"/>
    <property type="evidence" value="ECO:0007669"/>
    <property type="project" value="UniProtKB-UniRule"/>
</dbReference>
<keyword evidence="2 5" id="KW-0479">Metal-binding</keyword>
<evidence type="ECO:0000313" key="6">
    <source>
        <dbReference type="EMBL" id="KKS09792.1"/>
    </source>
</evidence>
<comment type="similarity">
    <text evidence="5">Belongs to the IspH family.</text>
</comment>
<feature type="binding site" evidence="5">
    <location>
        <position position="12"/>
    </location>
    <ligand>
        <name>[4Fe-4S] cluster</name>
        <dbReference type="ChEBI" id="CHEBI:49883"/>
    </ligand>
</feature>
<feature type="binding site" evidence="5">
    <location>
        <position position="71"/>
    </location>
    <ligand>
        <name>dimethylallyl diphosphate</name>
        <dbReference type="ChEBI" id="CHEBI:57623"/>
    </ligand>
</feature>
<dbReference type="Gene3D" id="3.40.50.11270">
    <property type="match status" value="1"/>
</dbReference>
<comment type="pathway">
    <text evidence="5">Isoprenoid biosynthesis; dimethylallyl diphosphate biosynthesis; dimethylallyl diphosphate from (2E)-4-hydroxy-3-methylbutenyl diphosphate: step 1/1.</text>
</comment>
<dbReference type="NCBIfam" id="NF002187">
    <property type="entry name" value="PRK01045.1-1"/>
    <property type="match status" value="1"/>
</dbReference>
<feature type="binding site" evidence="5">
    <location>
        <position position="215"/>
    </location>
    <ligand>
        <name>isopentenyl diphosphate</name>
        <dbReference type="ChEBI" id="CHEBI:128769"/>
    </ligand>
</feature>
<dbReference type="PANTHER" id="PTHR30426:SF0">
    <property type="entry name" value="4-HYDROXY-3-METHYLBUT-2-ENYL DIPHOSPHATE REDUCTASE"/>
    <property type="match status" value="1"/>
</dbReference>
<evidence type="ECO:0000256" key="2">
    <source>
        <dbReference type="ARBA" id="ARBA00022723"/>
    </source>
</evidence>
<feature type="active site" description="Proton donor" evidence="5">
    <location>
        <position position="123"/>
    </location>
</feature>
<comment type="catalytic activity">
    <reaction evidence="5">
        <text>isopentenyl diphosphate + 2 oxidized [2Fe-2S]-[ferredoxin] + H2O = (2E)-4-hydroxy-3-methylbut-2-enyl diphosphate + 2 reduced [2Fe-2S]-[ferredoxin] + 2 H(+)</text>
        <dbReference type="Rhea" id="RHEA:24488"/>
        <dbReference type="Rhea" id="RHEA-COMP:10000"/>
        <dbReference type="Rhea" id="RHEA-COMP:10001"/>
        <dbReference type="ChEBI" id="CHEBI:15377"/>
        <dbReference type="ChEBI" id="CHEBI:15378"/>
        <dbReference type="ChEBI" id="CHEBI:33737"/>
        <dbReference type="ChEBI" id="CHEBI:33738"/>
        <dbReference type="ChEBI" id="CHEBI:128753"/>
        <dbReference type="ChEBI" id="CHEBI:128769"/>
        <dbReference type="EC" id="1.17.7.4"/>
    </reaction>
</comment>
<gene>
    <name evidence="5" type="primary">ispH</name>
    <name evidence="6" type="ORF">UU65_C0001G0197</name>
</gene>
<feature type="binding site" evidence="5">
    <location>
        <position position="93"/>
    </location>
    <ligand>
        <name>[4Fe-4S] cluster</name>
        <dbReference type="ChEBI" id="CHEBI:49883"/>
    </ligand>
</feature>
<feature type="binding site" evidence="5">
    <location>
        <position position="215"/>
    </location>
    <ligand>
        <name>(2E)-4-hydroxy-3-methylbut-2-enyl diphosphate</name>
        <dbReference type="ChEBI" id="CHEBI:128753"/>
    </ligand>
</feature>
<keyword evidence="4 5" id="KW-0411">Iron-sulfur</keyword>
<feature type="binding site" evidence="5">
    <location>
        <position position="186"/>
    </location>
    <ligand>
        <name>[4Fe-4S] cluster</name>
        <dbReference type="ChEBI" id="CHEBI:49883"/>
    </ligand>
</feature>
<evidence type="ECO:0000256" key="4">
    <source>
        <dbReference type="ARBA" id="ARBA00023014"/>
    </source>
</evidence>
<dbReference type="Pfam" id="PF02401">
    <property type="entry name" value="LYTB"/>
    <property type="match status" value="1"/>
</dbReference>
<comment type="catalytic activity">
    <reaction evidence="5">
        <text>dimethylallyl diphosphate + 2 oxidized [2Fe-2S]-[ferredoxin] + H2O = (2E)-4-hydroxy-3-methylbut-2-enyl diphosphate + 2 reduced [2Fe-2S]-[ferredoxin] + 2 H(+)</text>
        <dbReference type="Rhea" id="RHEA:24825"/>
        <dbReference type="Rhea" id="RHEA-COMP:10000"/>
        <dbReference type="Rhea" id="RHEA-COMP:10001"/>
        <dbReference type="ChEBI" id="CHEBI:15377"/>
        <dbReference type="ChEBI" id="CHEBI:15378"/>
        <dbReference type="ChEBI" id="CHEBI:33737"/>
        <dbReference type="ChEBI" id="CHEBI:33738"/>
        <dbReference type="ChEBI" id="CHEBI:57623"/>
        <dbReference type="ChEBI" id="CHEBI:128753"/>
        <dbReference type="EC" id="1.17.7.4"/>
    </reaction>
</comment>
<feature type="binding site" evidence="5">
    <location>
        <position position="216"/>
    </location>
    <ligand>
        <name>(2E)-4-hydroxy-3-methylbut-2-enyl diphosphate</name>
        <dbReference type="ChEBI" id="CHEBI:128753"/>
    </ligand>
</feature>
<evidence type="ECO:0000313" key="7">
    <source>
        <dbReference type="Proteomes" id="UP000033869"/>
    </source>
</evidence>
<comment type="caution">
    <text evidence="6">The sequence shown here is derived from an EMBL/GenBank/DDBJ whole genome shotgun (WGS) entry which is preliminary data.</text>
</comment>
<dbReference type="Gene3D" id="3.40.1010.20">
    <property type="entry name" value="4-hydroxy-3-methylbut-2-enyl diphosphate reductase, catalytic domain"/>
    <property type="match status" value="2"/>
</dbReference>
<dbReference type="UniPathway" id="UPA00056">
    <property type="reaction ID" value="UER00097"/>
</dbReference>
<dbReference type="GO" id="GO:0051539">
    <property type="term" value="F:4 iron, 4 sulfur cluster binding"/>
    <property type="evidence" value="ECO:0007669"/>
    <property type="project" value="UniProtKB-UniRule"/>
</dbReference>
<feature type="binding site" evidence="5">
    <location>
        <position position="257"/>
    </location>
    <ligand>
        <name>isopentenyl diphosphate</name>
        <dbReference type="ChEBI" id="CHEBI:128769"/>
    </ligand>
</feature>
<feature type="binding site" evidence="5">
    <location>
        <position position="121"/>
    </location>
    <ligand>
        <name>(2E)-4-hydroxy-3-methylbut-2-enyl diphosphate</name>
        <dbReference type="ChEBI" id="CHEBI:128753"/>
    </ligand>
</feature>
<dbReference type="PANTHER" id="PTHR30426">
    <property type="entry name" value="4-HYDROXY-3-METHYLBUT-2-ENYL DIPHOSPHATE REDUCTASE"/>
    <property type="match status" value="1"/>
</dbReference>
<dbReference type="UniPathway" id="UPA00059">
    <property type="reaction ID" value="UER00105"/>
</dbReference>
<organism evidence="6 7">
    <name type="scientific">candidate division CPR2 bacterium GW2011_GWC1_41_48</name>
    <dbReference type="NCBI Taxonomy" id="1618344"/>
    <lineage>
        <taxon>Bacteria</taxon>
        <taxon>Bacteria division CPR2</taxon>
    </lineage>
</organism>
<evidence type="ECO:0000256" key="3">
    <source>
        <dbReference type="ARBA" id="ARBA00023004"/>
    </source>
</evidence>
<dbReference type="EMBL" id="LCBL01000001">
    <property type="protein sequence ID" value="KKS09792.1"/>
    <property type="molecule type" value="Genomic_DNA"/>
</dbReference>
<dbReference type="GO" id="GO:0016114">
    <property type="term" value="P:terpenoid biosynthetic process"/>
    <property type="evidence" value="ECO:0007669"/>
    <property type="project" value="UniProtKB-UniRule"/>
</dbReference>
<comment type="pathway">
    <text evidence="5">Isoprenoid biosynthesis; isopentenyl diphosphate biosynthesis via DXP pathway; isopentenyl diphosphate from 1-deoxy-D-xylulose 5-phosphate: step 6/6.</text>
</comment>
<feature type="binding site" evidence="5">
    <location>
        <position position="216"/>
    </location>
    <ligand>
        <name>dimethylallyl diphosphate</name>
        <dbReference type="ChEBI" id="CHEBI:57623"/>
    </ligand>
</feature>
<keyword evidence="1 5" id="KW-0004">4Fe-4S</keyword>
<feature type="binding site" evidence="5">
    <location>
        <position position="257"/>
    </location>
    <ligand>
        <name>dimethylallyl diphosphate</name>
        <dbReference type="ChEBI" id="CHEBI:57623"/>
    </ligand>
</feature>
<protein>
    <recommendedName>
        <fullName evidence="5">4-hydroxy-3-methylbut-2-enyl diphosphate reductase</fullName>
        <shortName evidence="5">HMBPP reductase</shortName>
        <ecNumber evidence="5">1.17.7.4</ecNumber>
    </recommendedName>
</protein>
<feature type="binding site" evidence="5">
    <location>
        <position position="215"/>
    </location>
    <ligand>
        <name>dimethylallyl diphosphate</name>
        <dbReference type="ChEBI" id="CHEBI:57623"/>
    </ligand>
</feature>
<dbReference type="InterPro" id="IPR003451">
    <property type="entry name" value="LytB/IspH"/>
</dbReference>
<dbReference type="GO" id="GO:0051745">
    <property type="term" value="F:4-hydroxy-3-methylbut-2-enyl diphosphate reductase activity"/>
    <property type="evidence" value="ECO:0007669"/>
    <property type="project" value="UniProtKB-UniRule"/>
</dbReference>